<feature type="domain" description="DUF4365" evidence="1">
    <location>
        <begin position="13"/>
        <end position="143"/>
    </location>
</feature>
<evidence type="ECO:0000313" key="3">
    <source>
        <dbReference type="Proteomes" id="UP000509371"/>
    </source>
</evidence>
<organism evidence="2 3">
    <name type="scientific">Marinomonas primoryensis</name>
    <dbReference type="NCBI Taxonomy" id="178399"/>
    <lineage>
        <taxon>Bacteria</taxon>
        <taxon>Pseudomonadati</taxon>
        <taxon>Pseudomonadota</taxon>
        <taxon>Gammaproteobacteria</taxon>
        <taxon>Oceanospirillales</taxon>
        <taxon>Oceanospirillaceae</taxon>
        <taxon>Marinomonas</taxon>
    </lineage>
</organism>
<protein>
    <recommendedName>
        <fullName evidence="1">DUF4365 domain-containing protein</fullName>
    </recommendedName>
</protein>
<dbReference type="Pfam" id="PF14280">
    <property type="entry name" value="DUF4365"/>
    <property type="match status" value="1"/>
</dbReference>
<name>A0A859CWY0_9GAMM</name>
<evidence type="ECO:0000313" key="2">
    <source>
        <dbReference type="EMBL" id="QKK81054.1"/>
    </source>
</evidence>
<accession>A0A859CWY0</accession>
<dbReference type="Proteomes" id="UP000509371">
    <property type="component" value="Chromosome"/>
</dbReference>
<dbReference type="KEGG" id="mpri:MP3633_2327"/>
<dbReference type="RefSeq" id="WP_176335649.1">
    <property type="nucleotide sequence ID" value="NZ_BAAAEF010000014.1"/>
</dbReference>
<sequence>MKYGKTNINGDAGEYFLAYKFTKILGWPCRLYGQDLGVDAEIEVLDDDSISNGDIIKIQIKAVDSIKSTSSVSVYVDDRHIEYWKKFCLPVIVCCIDLSTEKIYWKQVTATEAYDTQGESKKVSFCLEHNIFDDSSKEAFRKLVSPEKANSIEGLFVKAKELTLQLPQNTSNFYDHETINQVEDVCNNITTIVSEIDEILRSFPWKISAFALRELNWMRDMVRVTKIDISRSICDLANGG</sequence>
<dbReference type="InterPro" id="IPR025375">
    <property type="entry name" value="DUF4365"/>
</dbReference>
<dbReference type="AlphaFoldDB" id="A0A859CWY0"/>
<gene>
    <name evidence="2" type="ORF">MP3633_2327</name>
</gene>
<dbReference type="EMBL" id="CP054301">
    <property type="protein sequence ID" value="QKK81054.1"/>
    <property type="molecule type" value="Genomic_DNA"/>
</dbReference>
<evidence type="ECO:0000259" key="1">
    <source>
        <dbReference type="Pfam" id="PF14280"/>
    </source>
</evidence>
<proteinExistence type="predicted"/>
<reference evidence="2 3" key="1">
    <citation type="submission" date="2020-06" db="EMBL/GenBank/DDBJ databases">
        <authorList>
            <person name="Voronona O.L."/>
            <person name="Aksenova E.I."/>
            <person name="Kunda M.S."/>
            <person name="Semenov A.N."/>
            <person name="Ryzhova N."/>
        </authorList>
    </citation>
    <scope>NUCLEOTIDE SEQUENCE [LARGE SCALE GENOMIC DNA]</scope>
    <source>
        <strain evidence="2 3">MPKMM3633</strain>
    </source>
</reference>